<dbReference type="PIRSF" id="PIRSF000190">
    <property type="entry name" value="Pyd_amn-ph_oxd"/>
    <property type="match status" value="1"/>
</dbReference>
<feature type="binding site" evidence="6">
    <location>
        <position position="114"/>
    </location>
    <ligand>
        <name>substrate</name>
    </ligand>
</feature>
<keyword evidence="5 6" id="KW-0664">Pyridoxine biosynthesis</keyword>
<dbReference type="PANTHER" id="PTHR10851:SF0">
    <property type="entry name" value="PYRIDOXINE-5'-PHOSPHATE OXIDASE"/>
    <property type="match status" value="1"/>
</dbReference>
<sequence length="206" mass="23702">MSDHDSAPLIDLSSDPFSIFDAWLHAAEKSEPNDPNAMYLATSTPQGRPSLRAILLKGHDRHGFVFYTNLESRKGRELAENPYAALLFHWKSLRRQIRIEGHVSAVSAAEADRYFASRRRESRIGAIASDQSRPLADRAIYEKRIKDAEALYAATEPPRPDNWSGFRVNPALMEFWQDRDFRMHDRAVWTRSSPQDETWSVTRLYP</sequence>
<dbReference type="NCBIfam" id="NF004231">
    <property type="entry name" value="PRK05679.1"/>
    <property type="match status" value="1"/>
</dbReference>
<feature type="binding site" evidence="6">
    <location>
        <position position="73"/>
    </location>
    <ligand>
        <name>FMN</name>
        <dbReference type="ChEBI" id="CHEBI:58210"/>
    </ligand>
</feature>
<feature type="binding site" evidence="6">
    <location>
        <position position="186"/>
    </location>
    <ligand>
        <name>FMN</name>
        <dbReference type="ChEBI" id="CHEBI:58210"/>
    </ligand>
</feature>
<dbReference type="InterPro" id="IPR000659">
    <property type="entry name" value="Pyridox_Oxase"/>
</dbReference>
<gene>
    <name evidence="6" type="primary">pdxH</name>
    <name evidence="9" type="ORF">DOFOFD_09060</name>
</gene>
<dbReference type="EMBL" id="JAWJZY010000003">
    <property type="protein sequence ID" value="MEE8659161.1"/>
    <property type="molecule type" value="Genomic_DNA"/>
</dbReference>
<feature type="binding site" evidence="6">
    <location>
        <position position="118"/>
    </location>
    <ligand>
        <name>substrate</name>
    </ligand>
</feature>
<dbReference type="EC" id="1.4.3.5" evidence="6"/>
<feature type="binding site" evidence="6">
    <location>
        <position position="122"/>
    </location>
    <ligand>
        <name>substrate</name>
    </ligand>
</feature>
<dbReference type="RefSeq" id="WP_394820009.1">
    <property type="nucleotide sequence ID" value="NZ_JAWJZY010000003.1"/>
</dbReference>
<feature type="binding site" evidence="6">
    <location>
        <begin position="67"/>
        <end position="68"/>
    </location>
    <ligand>
        <name>FMN</name>
        <dbReference type="ChEBI" id="CHEBI:58210"/>
    </ligand>
</feature>
<feature type="binding site" evidence="6">
    <location>
        <position position="176"/>
    </location>
    <ligand>
        <name>FMN</name>
        <dbReference type="ChEBI" id="CHEBI:58210"/>
    </ligand>
</feature>
<accession>A0ABU7U4A7</accession>
<dbReference type="PROSITE" id="PS01064">
    <property type="entry name" value="PYRIDOX_OXIDASE"/>
    <property type="match status" value="1"/>
</dbReference>
<evidence type="ECO:0000256" key="6">
    <source>
        <dbReference type="HAMAP-Rule" id="MF_01629"/>
    </source>
</evidence>
<dbReference type="SUPFAM" id="SSF50475">
    <property type="entry name" value="FMN-binding split barrel"/>
    <property type="match status" value="1"/>
</dbReference>
<feature type="binding site" evidence="6">
    <location>
        <position position="96"/>
    </location>
    <ligand>
        <name>FMN</name>
        <dbReference type="ChEBI" id="CHEBI:58210"/>
    </ligand>
</feature>
<evidence type="ECO:0000256" key="4">
    <source>
        <dbReference type="ARBA" id="ARBA00023002"/>
    </source>
</evidence>
<evidence type="ECO:0000256" key="3">
    <source>
        <dbReference type="ARBA" id="ARBA00022643"/>
    </source>
</evidence>
<dbReference type="InterPro" id="IPR019576">
    <property type="entry name" value="Pyridoxamine_oxidase_dimer_C"/>
</dbReference>
<protein>
    <recommendedName>
        <fullName evidence="6">Pyridoxine/pyridoxamine 5'-phosphate oxidase</fullName>
        <ecNumber evidence="6">1.4.3.5</ecNumber>
    </recommendedName>
    <alternativeName>
        <fullName evidence="6">PNP/PMP oxidase</fullName>
        <shortName evidence="6">PNPOx</shortName>
    </alternativeName>
    <alternativeName>
        <fullName evidence="6">Pyridoxal 5'-phosphate synthase</fullName>
    </alternativeName>
</protein>
<proteinExistence type="inferred from homology"/>
<feature type="binding site" evidence="6">
    <location>
        <begin position="52"/>
        <end position="57"/>
    </location>
    <ligand>
        <name>FMN</name>
        <dbReference type="ChEBI" id="CHEBI:58210"/>
    </ligand>
</feature>
<evidence type="ECO:0000259" key="8">
    <source>
        <dbReference type="Pfam" id="PF10590"/>
    </source>
</evidence>
<dbReference type="Proteomes" id="UP001312908">
    <property type="component" value="Unassembled WGS sequence"/>
</dbReference>
<reference evidence="9 10" key="1">
    <citation type="submission" date="2023-10" db="EMBL/GenBank/DDBJ databases">
        <title>Sorlinia euscelidii gen. nov., sp. nov., an acetic acid bacteria isolated from the gut of Euscelidius variegatus emitter.</title>
        <authorList>
            <person name="Michoud G."/>
            <person name="Marasco R."/>
            <person name="Seferji K."/>
            <person name="Gonella E."/>
            <person name="Garuglieri E."/>
            <person name="Alma A."/>
            <person name="Mapelli F."/>
            <person name="Borin S."/>
            <person name="Daffonchio D."/>
            <person name="Crotti E."/>
        </authorList>
    </citation>
    <scope>NUCLEOTIDE SEQUENCE [LARGE SCALE GENOMIC DNA]</scope>
    <source>
        <strain evidence="9 10">EV16P</strain>
    </source>
</reference>
<evidence type="ECO:0000313" key="9">
    <source>
        <dbReference type="EMBL" id="MEE8659161.1"/>
    </source>
</evidence>
<keyword evidence="4 6" id="KW-0560">Oxidoreductase</keyword>
<dbReference type="InterPro" id="IPR011576">
    <property type="entry name" value="Pyridox_Oxase_N"/>
</dbReference>
<comment type="pathway">
    <text evidence="6">Cofactor metabolism; pyridoxal 5'-phosphate salvage; pyridoxal 5'-phosphate from pyridoxamine 5'-phosphate: step 1/1.</text>
</comment>
<name>A0ABU7U4A7_9PROT</name>
<dbReference type="PANTHER" id="PTHR10851">
    <property type="entry name" value="PYRIDOXINE-5-PHOSPHATE OXIDASE"/>
    <property type="match status" value="1"/>
</dbReference>
<dbReference type="InterPro" id="IPR012349">
    <property type="entry name" value="Split_barrel_FMN-bd"/>
</dbReference>
<evidence type="ECO:0000256" key="2">
    <source>
        <dbReference type="ARBA" id="ARBA00022630"/>
    </source>
</evidence>
<feature type="domain" description="Pyridoxamine 5'-phosphate oxidase N-terminal" evidence="7">
    <location>
        <begin position="29"/>
        <end position="150"/>
    </location>
</feature>
<comment type="caution">
    <text evidence="9">The sequence shown here is derived from an EMBL/GenBank/DDBJ whole genome shotgun (WGS) entry which is preliminary data.</text>
</comment>
<keyword evidence="10" id="KW-1185">Reference proteome</keyword>
<dbReference type="InterPro" id="IPR019740">
    <property type="entry name" value="Pyridox_Oxase_CS"/>
</dbReference>
<evidence type="ECO:0000313" key="10">
    <source>
        <dbReference type="Proteomes" id="UP001312908"/>
    </source>
</evidence>
<keyword evidence="2 6" id="KW-0285">Flavoprotein</keyword>
<comment type="subunit">
    <text evidence="6">Homodimer.</text>
</comment>
<dbReference type="NCBIfam" id="TIGR00558">
    <property type="entry name" value="pdxH"/>
    <property type="match status" value="1"/>
</dbReference>
<dbReference type="Gene3D" id="2.30.110.10">
    <property type="entry name" value="Electron Transport, Fmn-binding Protein, Chain A"/>
    <property type="match status" value="1"/>
</dbReference>
<dbReference type="Pfam" id="PF10590">
    <property type="entry name" value="PNP_phzG_C"/>
    <property type="match status" value="1"/>
</dbReference>
<feature type="domain" description="Pyridoxine 5'-phosphate oxidase dimerisation C-terminal" evidence="8">
    <location>
        <begin position="163"/>
        <end position="206"/>
    </location>
</feature>
<comment type="function">
    <text evidence="6">Catalyzes the oxidation of either pyridoxine 5'-phosphate (PNP) or pyridoxamine 5'-phosphate (PMP) into pyridoxal 5'-phosphate (PLP).</text>
</comment>
<keyword evidence="3 6" id="KW-0288">FMN</keyword>
<dbReference type="Pfam" id="PF01243">
    <property type="entry name" value="PNPOx_N"/>
    <property type="match status" value="1"/>
</dbReference>
<feature type="binding site" evidence="6">
    <location>
        <begin position="182"/>
        <end position="184"/>
    </location>
    <ligand>
        <name>substrate</name>
    </ligand>
</feature>
<feature type="binding site" evidence="6">
    <location>
        <position position="57"/>
    </location>
    <ligand>
        <name>substrate</name>
    </ligand>
</feature>
<evidence type="ECO:0000256" key="1">
    <source>
        <dbReference type="ARBA" id="ARBA00007301"/>
    </source>
</evidence>
<comment type="catalytic activity">
    <reaction evidence="6">
        <text>pyridoxine 5'-phosphate + O2 = pyridoxal 5'-phosphate + H2O2</text>
        <dbReference type="Rhea" id="RHEA:15149"/>
        <dbReference type="ChEBI" id="CHEBI:15379"/>
        <dbReference type="ChEBI" id="CHEBI:16240"/>
        <dbReference type="ChEBI" id="CHEBI:58589"/>
        <dbReference type="ChEBI" id="CHEBI:597326"/>
        <dbReference type="EC" id="1.4.3.5"/>
    </reaction>
</comment>
<comment type="pathway">
    <text evidence="6">Cofactor metabolism; pyridoxal 5'-phosphate salvage; pyridoxal 5'-phosphate from pyridoxine 5'-phosphate: step 1/1.</text>
</comment>
<comment type="cofactor">
    <cofactor evidence="6">
        <name>FMN</name>
        <dbReference type="ChEBI" id="CHEBI:58210"/>
    </cofactor>
    <text evidence="6">Binds 1 FMN per subunit.</text>
</comment>
<feature type="binding site" evidence="6">
    <location>
        <begin position="131"/>
        <end position="132"/>
    </location>
    <ligand>
        <name>FMN</name>
        <dbReference type="ChEBI" id="CHEBI:58210"/>
    </ligand>
</feature>
<evidence type="ECO:0000259" key="7">
    <source>
        <dbReference type="Pfam" id="PF01243"/>
    </source>
</evidence>
<dbReference type="HAMAP" id="MF_01629">
    <property type="entry name" value="PdxH"/>
    <property type="match status" value="1"/>
</dbReference>
<organism evidence="9 10">
    <name type="scientific">Sorlinia euscelidii</name>
    <dbReference type="NCBI Taxonomy" id="3081148"/>
    <lineage>
        <taxon>Bacteria</taxon>
        <taxon>Pseudomonadati</taxon>
        <taxon>Pseudomonadota</taxon>
        <taxon>Alphaproteobacteria</taxon>
        <taxon>Acetobacterales</taxon>
        <taxon>Acetobacteraceae</taxon>
        <taxon>Sorlinia</taxon>
    </lineage>
</organism>
<comment type="catalytic activity">
    <reaction evidence="6">
        <text>pyridoxamine 5'-phosphate + O2 + H2O = pyridoxal 5'-phosphate + H2O2 + NH4(+)</text>
        <dbReference type="Rhea" id="RHEA:15817"/>
        <dbReference type="ChEBI" id="CHEBI:15377"/>
        <dbReference type="ChEBI" id="CHEBI:15379"/>
        <dbReference type="ChEBI" id="CHEBI:16240"/>
        <dbReference type="ChEBI" id="CHEBI:28938"/>
        <dbReference type="ChEBI" id="CHEBI:58451"/>
        <dbReference type="ChEBI" id="CHEBI:597326"/>
        <dbReference type="EC" id="1.4.3.5"/>
    </reaction>
</comment>
<comment type="similarity">
    <text evidence="1 6">Belongs to the pyridoxamine 5'-phosphate oxidase family.</text>
</comment>
<evidence type="ECO:0000256" key="5">
    <source>
        <dbReference type="ARBA" id="ARBA00023096"/>
    </source>
</evidence>
<feature type="binding site" evidence="6">
    <location>
        <position position="74"/>
    </location>
    <ligand>
        <name>FMN</name>
        <dbReference type="ChEBI" id="CHEBI:58210"/>
    </ligand>
</feature>